<keyword evidence="2" id="KW-1185">Reference proteome</keyword>
<dbReference type="InterPro" id="IPR024562">
    <property type="entry name" value="YqhG"/>
</dbReference>
<reference evidence="2" key="1">
    <citation type="submission" date="2016-09" db="EMBL/GenBank/DDBJ databases">
        <authorList>
            <person name="Varghese N."/>
            <person name="Submissions S."/>
        </authorList>
    </citation>
    <scope>NUCLEOTIDE SEQUENCE [LARGE SCALE GENOMIC DNA]</scope>
    <source>
        <strain evidence="2">S5</strain>
    </source>
</reference>
<gene>
    <name evidence="1" type="ORF">SAMN05421734_103297</name>
</gene>
<protein>
    <submittedName>
        <fullName evidence="1">Uncharacterized protein</fullName>
    </submittedName>
</protein>
<dbReference type="Pfam" id="PF11079">
    <property type="entry name" value="YqhG"/>
    <property type="match status" value="1"/>
</dbReference>
<evidence type="ECO:0000313" key="2">
    <source>
        <dbReference type="Proteomes" id="UP000242949"/>
    </source>
</evidence>
<dbReference type="OrthoDB" id="2433584at2"/>
<dbReference type="EMBL" id="FMYI01000003">
    <property type="protein sequence ID" value="SDB99564.1"/>
    <property type="molecule type" value="Genomic_DNA"/>
</dbReference>
<sequence length="249" mass="29589">MMNHPSLKQLIYDYFNLNHCSIHTEGEKTTVHLTKEMDQLLMNRPFYWHYQDMMKQEGIPLQLDLSFSPLNRTNNNSLIQLGSDLFMKIYADAIEKGRFTNLYQIIQTDKQTALYPWLIITVKITYKGDYHEENMHSLAINLIKGTIIDHAFNHFSNDEWSNQISDYCYVLTPLIRIENGYQRIMKCLTEQLSYKKHIWARYAYENQQKHLAYFDSMDKNDETELENIKANYQPSIIYKIVNCGIFHCS</sequence>
<dbReference type="STRING" id="1612202.SAMN05421734_103297"/>
<organism evidence="1 2">
    <name type="scientific">Pelagirhabdus alkalitolerans</name>
    <dbReference type="NCBI Taxonomy" id="1612202"/>
    <lineage>
        <taxon>Bacteria</taxon>
        <taxon>Bacillati</taxon>
        <taxon>Bacillota</taxon>
        <taxon>Bacilli</taxon>
        <taxon>Bacillales</taxon>
        <taxon>Bacillaceae</taxon>
        <taxon>Pelagirhabdus</taxon>
    </lineage>
</organism>
<proteinExistence type="predicted"/>
<name>A0A1G6HZD0_9BACI</name>
<dbReference type="AlphaFoldDB" id="A0A1G6HZD0"/>
<accession>A0A1G6HZD0</accession>
<evidence type="ECO:0000313" key="1">
    <source>
        <dbReference type="EMBL" id="SDB99564.1"/>
    </source>
</evidence>
<dbReference type="Proteomes" id="UP000242949">
    <property type="component" value="Unassembled WGS sequence"/>
</dbReference>